<name>A0ABS4I1K1_9BACL</name>
<evidence type="ECO:0000313" key="1">
    <source>
        <dbReference type="EMBL" id="MBP1964782.1"/>
    </source>
</evidence>
<dbReference type="EMBL" id="JAGGKV010000010">
    <property type="protein sequence ID" value="MBP1964782.1"/>
    <property type="molecule type" value="Genomic_DNA"/>
</dbReference>
<sequence length="47" mass="5569">MLHFLMYASDYLPTTWINEVGSNVHTMNDRLLEHILTPDSQLRILRI</sequence>
<keyword evidence="2" id="KW-1185">Reference proteome</keyword>
<proteinExistence type="predicted"/>
<accession>A0ABS4I1K1</accession>
<organism evidence="1 2">
    <name type="scientific">Paenibacillus aceris</name>
    <dbReference type="NCBI Taxonomy" id="869555"/>
    <lineage>
        <taxon>Bacteria</taxon>
        <taxon>Bacillati</taxon>
        <taxon>Bacillota</taxon>
        <taxon>Bacilli</taxon>
        <taxon>Bacillales</taxon>
        <taxon>Paenibacillaceae</taxon>
        <taxon>Paenibacillus</taxon>
    </lineage>
</organism>
<protein>
    <submittedName>
        <fullName evidence="1">Uncharacterized protein</fullName>
    </submittedName>
</protein>
<dbReference type="Proteomes" id="UP001519344">
    <property type="component" value="Unassembled WGS sequence"/>
</dbReference>
<gene>
    <name evidence="1" type="ORF">J2Z65_004005</name>
</gene>
<reference evidence="1 2" key="1">
    <citation type="submission" date="2021-03" db="EMBL/GenBank/DDBJ databases">
        <title>Genomic Encyclopedia of Type Strains, Phase IV (KMG-IV): sequencing the most valuable type-strain genomes for metagenomic binning, comparative biology and taxonomic classification.</title>
        <authorList>
            <person name="Goeker M."/>
        </authorList>
    </citation>
    <scope>NUCLEOTIDE SEQUENCE [LARGE SCALE GENOMIC DNA]</scope>
    <source>
        <strain evidence="1 2">DSM 24950</strain>
    </source>
</reference>
<evidence type="ECO:0000313" key="2">
    <source>
        <dbReference type="Proteomes" id="UP001519344"/>
    </source>
</evidence>
<comment type="caution">
    <text evidence="1">The sequence shown here is derived from an EMBL/GenBank/DDBJ whole genome shotgun (WGS) entry which is preliminary data.</text>
</comment>
<dbReference type="RefSeq" id="WP_240159492.1">
    <property type="nucleotide sequence ID" value="NZ_JAAOZR010000005.1"/>
</dbReference>